<dbReference type="InterPro" id="IPR016024">
    <property type="entry name" value="ARM-type_fold"/>
</dbReference>
<dbReference type="Proteomes" id="UP001281761">
    <property type="component" value="Unassembled WGS sequence"/>
</dbReference>
<accession>A0ABQ9WY76</accession>
<sequence>MLEQTRLEGEEINLPTSSTSDWILVLQDSITTDDLRQGCVSLFKQINSEMTLATNEVFHAVRFLKYATIHIEHRKSRHTRLLETIFPEEGENLTKVTSTLIKLIYHPSDKLRTVALSFFDVLITKSSWKCTIAVVVTGLLPQLFERLKPQEIPLNGTTIEFHRHIISIVDMVLSISTPSIIMTYLGIYPSSSNAKAVTSEHLDPIIQPFCTYLRHLVAPPVCRTDYHYGLSLLRTTKAFFHNIRSSSYAFSNAELRHFFEEVRANMTEEFASSLGLTMTSEVLNQLLYGECGRLNELQWVETFEDILARLSEGRLFSDLGLEAFGWFMSNRKFSAKLASGPNGTFSVEVDDGIISSKERPSTVLRTLLTPTRPDHAATILEHFESFTSHLNSAALLRDIKSGWFADLFDAITPSQLPFTNEYFSLHKYIIRTMDDYLKKIREYAESKEHDQLRSELDEICHSFFDQTRDYIVYLSLHPSALIDVFNDNIILRFFAHLFRPDFESSAMRTFRDDVRTEIDGAALSLPSPPFILTSELVCRLTDDEIIDIVDRIVALLTSDSPIDDDTILRICAFHTNQLKLVYLPKLFRNAGRTTEQYFHALTSLLSLPIDSFRLRPINSLLGPKSFTLHPTFNEWVDVDLATVGVVMPTIHEHSVSFNSASSQLLDFAVKALPKLKHCATRLTLSRLERLLSPFIDIFFPIFIQQSSLNGKERKDRAEVFIMLSKLCDYRAIAQCLSRIGFFSRIVGGLLDYNLFYTYKHGLGVFLRQTRYSSHRRPARETLHNTVPHFQEEGWQDILDLLLVQKQDSFDITRRIGHVIDMMQFHGANMSIRDMEMMQFRGANMTIRDMDMMQFRGANLIIPSMEMTYNETDLREDSESDDTD</sequence>
<evidence type="ECO:0000313" key="2">
    <source>
        <dbReference type="Proteomes" id="UP001281761"/>
    </source>
</evidence>
<keyword evidence="2" id="KW-1185">Reference proteome</keyword>
<evidence type="ECO:0000313" key="1">
    <source>
        <dbReference type="EMBL" id="KAK2944462.1"/>
    </source>
</evidence>
<organism evidence="1 2">
    <name type="scientific">Blattamonas nauphoetae</name>
    <dbReference type="NCBI Taxonomy" id="2049346"/>
    <lineage>
        <taxon>Eukaryota</taxon>
        <taxon>Metamonada</taxon>
        <taxon>Preaxostyla</taxon>
        <taxon>Oxymonadida</taxon>
        <taxon>Blattamonas</taxon>
    </lineage>
</organism>
<comment type="caution">
    <text evidence="1">The sequence shown here is derived from an EMBL/GenBank/DDBJ whole genome shotgun (WGS) entry which is preliminary data.</text>
</comment>
<dbReference type="EMBL" id="JARBJD010000297">
    <property type="protein sequence ID" value="KAK2944462.1"/>
    <property type="molecule type" value="Genomic_DNA"/>
</dbReference>
<reference evidence="1 2" key="1">
    <citation type="journal article" date="2022" name="bioRxiv">
        <title>Genomics of Preaxostyla Flagellates Illuminates Evolutionary Transitions and the Path Towards Mitochondrial Loss.</title>
        <authorList>
            <person name="Novak L.V.F."/>
            <person name="Treitli S.C."/>
            <person name="Pyrih J."/>
            <person name="Halakuc P."/>
            <person name="Pipaliya S.V."/>
            <person name="Vacek V."/>
            <person name="Brzon O."/>
            <person name="Soukal P."/>
            <person name="Eme L."/>
            <person name="Dacks J.B."/>
            <person name="Karnkowska A."/>
            <person name="Elias M."/>
            <person name="Hampl V."/>
        </authorList>
    </citation>
    <scope>NUCLEOTIDE SEQUENCE [LARGE SCALE GENOMIC DNA]</scope>
    <source>
        <strain evidence="1">NAU3</strain>
        <tissue evidence="1">Gut</tissue>
    </source>
</reference>
<proteinExistence type="predicted"/>
<dbReference type="SUPFAM" id="SSF48371">
    <property type="entry name" value="ARM repeat"/>
    <property type="match status" value="1"/>
</dbReference>
<protein>
    <submittedName>
        <fullName evidence="1">Uncharacterized protein</fullName>
    </submittedName>
</protein>
<gene>
    <name evidence="1" type="ORF">BLNAU_20610</name>
</gene>
<name>A0ABQ9WY76_9EUKA</name>